<evidence type="ECO:0008006" key="5">
    <source>
        <dbReference type="Google" id="ProtNLM"/>
    </source>
</evidence>
<keyword evidence="4" id="KW-1185">Reference proteome</keyword>
<dbReference type="SUPFAM" id="SSF51735">
    <property type="entry name" value="NAD(P)-binding Rossmann-fold domains"/>
    <property type="match status" value="1"/>
</dbReference>
<dbReference type="PANTHER" id="PTHR43708">
    <property type="entry name" value="CONSERVED EXPRESSED OXIDOREDUCTASE (EUROFUNG)"/>
    <property type="match status" value="1"/>
</dbReference>
<name>A0ABQ0LV74_MYCCL</name>
<organism evidence="3 4">
    <name type="scientific">Mycena chlorophos</name>
    <name type="common">Agaric fungus</name>
    <name type="synonym">Agaricus chlorophos</name>
    <dbReference type="NCBI Taxonomy" id="658473"/>
    <lineage>
        <taxon>Eukaryota</taxon>
        <taxon>Fungi</taxon>
        <taxon>Dikarya</taxon>
        <taxon>Basidiomycota</taxon>
        <taxon>Agaricomycotina</taxon>
        <taxon>Agaricomycetes</taxon>
        <taxon>Agaricomycetidae</taxon>
        <taxon>Agaricales</taxon>
        <taxon>Marasmiineae</taxon>
        <taxon>Mycenaceae</taxon>
        <taxon>Mycena</taxon>
    </lineage>
</organism>
<dbReference type="SUPFAM" id="SSF55347">
    <property type="entry name" value="Glyceraldehyde-3-phosphate dehydrogenase-like, C-terminal domain"/>
    <property type="match status" value="1"/>
</dbReference>
<dbReference type="Pfam" id="PF01408">
    <property type="entry name" value="GFO_IDH_MocA"/>
    <property type="match status" value="1"/>
</dbReference>
<gene>
    <name evidence="3" type="ORF">MCHLO_11798</name>
</gene>
<dbReference type="InterPro" id="IPR036291">
    <property type="entry name" value="NAD(P)-bd_dom_sf"/>
</dbReference>
<protein>
    <recommendedName>
        <fullName evidence="5">Gfo/Idh/MocA-like oxidoreductase N-terminal domain-containing protein</fullName>
    </recommendedName>
</protein>
<feature type="domain" description="Gal80p-like C-terminal" evidence="2">
    <location>
        <begin position="145"/>
        <end position="294"/>
    </location>
</feature>
<dbReference type="Gene3D" id="3.40.50.720">
    <property type="entry name" value="NAD(P)-binding Rossmann-like Domain"/>
    <property type="match status" value="1"/>
</dbReference>
<dbReference type="Gene3D" id="3.30.360.10">
    <property type="entry name" value="Dihydrodipicolinate Reductase, domain 2"/>
    <property type="match status" value="1"/>
</dbReference>
<dbReference type="PANTHER" id="PTHR43708:SF1">
    <property type="entry name" value="GALACTOSE_LACTOSE METABOLISM REGULATORY PROTEIN GAL80"/>
    <property type="match status" value="1"/>
</dbReference>
<proteinExistence type="predicted"/>
<evidence type="ECO:0000313" key="4">
    <source>
        <dbReference type="Proteomes" id="UP000815677"/>
    </source>
</evidence>
<evidence type="ECO:0000259" key="1">
    <source>
        <dbReference type="Pfam" id="PF01408"/>
    </source>
</evidence>
<dbReference type="EMBL" id="DF848824">
    <property type="protein sequence ID" value="GAT54983.1"/>
    <property type="molecule type" value="Genomic_DNA"/>
</dbReference>
<reference evidence="3" key="1">
    <citation type="submission" date="2014-09" db="EMBL/GenBank/DDBJ databases">
        <title>Genome sequence of the luminous mushroom Mycena chlorophos for searching fungal bioluminescence genes.</title>
        <authorList>
            <person name="Tanaka Y."/>
            <person name="Kasuga D."/>
            <person name="Oba Y."/>
            <person name="Hase S."/>
            <person name="Sato K."/>
            <person name="Oba Y."/>
            <person name="Sakakibara Y."/>
        </authorList>
    </citation>
    <scope>NUCLEOTIDE SEQUENCE</scope>
</reference>
<dbReference type="InterPro" id="IPR055080">
    <property type="entry name" value="Gal80p-like_C"/>
</dbReference>
<dbReference type="InterPro" id="IPR000683">
    <property type="entry name" value="Gfo/Idh/MocA-like_OxRdtase_N"/>
</dbReference>
<evidence type="ECO:0000313" key="3">
    <source>
        <dbReference type="EMBL" id="GAT54983.1"/>
    </source>
</evidence>
<accession>A0ABQ0LV74</accession>
<dbReference type="InterPro" id="IPR051317">
    <property type="entry name" value="Gfo/Idh/MocA_oxidoreduct"/>
</dbReference>
<feature type="domain" description="Gfo/Idh/MocA-like oxidoreductase N-terminal" evidence="1">
    <location>
        <begin position="4"/>
        <end position="134"/>
    </location>
</feature>
<evidence type="ECO:0000259" key="2">
    <source>
        <dbReference type="Pfam" id="PF22685"/>
    </source>
</evidence>
<dbReference type="Proteomes" id="UP000815677">
    <property type="component" value="Unassembled WGS sequence"/>
</dbReference>
<dbReference type="Pfam" id="PF22685">
    <property type="entry name" value="Gal80p_C-like"/>
    <property type="match status" value="1"/>
</dbReference>
<sequence>MAPIRVALIGLSSNAATSWASAAHLPYLLTARGREKYQIVAVCNSSLENARKAIATYNLPETVKAYGDSVELAKDPNVDLVVCATRVDVHYGNVKPALEAGKDVLCEWPLAHDSKHARELANLAEAKGVKTIVGTQGRLAPISDKLREVIQSGKIGKVLSVEARAFGGLNGRDTAPASLSYFFDRKIGGNVFVIGFGHLFDTLQSIVGEMSNLQGHLHLQRPTINLRGPPSNEIVGTTNSNMPDLIFAHGTLAESPTTQKDAPVHIRTRVGQPWPGEPPLVVRINGEKGELRLTLWGGMSMAFAYEWPAKPSVIEVHDYTTDQVEEVPWEWEEWQNELGNQAKNIGKLYEAYARGEGYPTFEDAAQRHEQLDKLLVEFAEKYE</sequence>